<dbReference type="AlphaFoldDB" id="A0A4Y2LU78"/>
<evidence type="ECO:0000313" key="2">
    <source>
        <dbReference type="Proteomes" id="UP000499080"/>
    </source>
</evidence>
<dbReference type="Proteomes" id="UP000499080">
    <property type="component" value="Unassembled WGS sequence"/>
</dbReference>
<name>A0A4Y2LU78_ARAVE</name>
<evidence type="ECO:0000313" key="1">
    <source>
        <dbReference type="EMBL" id="GBN17650.1"/>
    </source>
</evidence>
<dbReference type="OrthoDB" id="5419617at2759"/>
<protein>
    <submittedName>
        <fullName evidence="1">Uncharacterized protein</fullName>
    </submittedName>
</protein>
<proteinExistence type="predicted"/>
<dbReference type="EMBL" id="BGPR01006283">
    <property type="protein sequence ID" value="GBN17650.1"/>
    <property type="molecule type" value="Genomic_DNA"/>
</dbReference>
<keyword evidence="2" id="KW-1185">Reference proteome</keyword>
<gene>
    <name evidence="1" type="ORF">AVEN_182599_1</name>
</gene>
<sequence>MQTSQVSVFWPQQEGCPKLLLNISGAYSPTPTTALQVIERRLPLHLTADREAVYVRTTRLGKASHLKDQNFDPKDFEGKFSTAKFHPASFDLENRVSFDYIFNTDEPINIYTDGSTIDNRTGCEFCVMENSIGTSQWMAKLNLTIQYFKLN</sequence>
<organism evidence="1 2">
    <name type="scientific">Araneus ventricosus</name>
    <name type="common">Orbweaver spider</name>
    <name type="synonym">Epeira ventricosa</name>
    <dbReference type="NCBI Taxonomy" id="182803"/>
    <lineage>
        <taxon>Eukaryota</taxon>
        <taxon>Metazoa</taxon>
        <taxon>Ecdysozoa</taxon>
        <taxon>Arthropoda</taxon>
        <taxon>Chelicerata</taxon>
        <taxon>Arachnida</taxon>
        <taxon>Araneae</taxon>
        <taxon>Araneomorphae</taxon>
        <taxon>Entelegynae</taxon>
        <taxon>Araneoidea</taxon>
        <taxon>Araneidae</taxon>
        <taxon>Araneus</taxon>
    </lineage>
</organism>
<accession>A0A4Y2LU78</accession>
<reference evidence="1 2" key="1">
    <citation type="journal article" date="2019" name="Sci. Rep.">
        <title>Orb-weaving spider Araneus ventricosus genome elucidates the spidroin gene catalogue.</title>
        <authorList>
            <person name="Kono N."/>
            <person name="Nakamura H."/>
            <person name="Ohtoshi R."/>
            <person name="Moran D.A.P."/>
            <person name="Shinohara A."/>
            <person name="Yoshida Y."/>
            <person name="Fujiwara M."/>
            <person name="Mori M."/>
            <person name="Tomita M."/>
            <person name="Arakawa K."/>
        </authorList>
    </citation>
    <scope>NUCLEOTIDE SEQUENCE [LARGE SCALE GENOMIC DNA]</scope>
</reference>
<comment type="caution">
    <text evidence="1">The sequence shown here is derived from an EMBL/GenBank/DDBJ whole genome shotgun (WGS) entry which is preliminary data.</text>
</comment>